<evidence type="ECO:0000259" key="7">
    <source>
        <dbReference type="Pfam" id="PF00884"/>
    </source>
</evidence>
<keyword evidence="2" id="KW-0479">Metal-binding</keyword>
<dbReference type="InterPro" id="IPR024607">
    <property type="entry name" value="Sulfatase_CS"/>
</dbReference>
<evidence type="ECO:0000256" key="5">
    <source>
        <dbReference type="SAM" id="Phobius"/>
    </source>
</evidence>
<reference evidence="8 9" key="1">
    <citation type="submission" date="2015-12" db="EMBL/GenBank/DDBJ databases">
        <authorList>
            <person name="Shamseldin A."/>
            <person name="Moawad H."/>
            <person name="Abd El-Rahim W.M."/>
            <person name="Sadowsky M.J."/>
        </authorList>
    </citation>
    <scope>NUCLEOTIDE SEQUENCE [LARGE SCALE GENOMIC DNA]</scope>
    <source>
        <strain evidence="8 9">SM2</strain>
    </source>
</reference>
<dbReference type="AlphaFoldDB" id="A0A127M777"/>
<evidence type="ECO:0000313" key="9">
    <source>
        <dbReference type="Proteomes" id="UP000074119"/>
    </source>
</evidence>
<evidence type="ECO:0000256" key="1">
    <source>
        <dbReference type="ARBA" id="ARBA00008779"/>
    </source>
</evidence>
<keyword evidence="3" id="KW-0378">Hydrolase</keyword>
<proteinExistence type="inferred from homology"/>
<dbReference type="EMBL" id="CP014544">
    <property type="protein sequence ID" value="AMO69082.1"/>
    <property type="molecule type" value="Genomic_DNA"/>
</dbReference>
<dbReference type="SUPFAM" id="SSF53649">
    <property type="entry name" value="Alkaline phosphatase-like"/>
    <property type="match status" value="1"/>
</dbReference>
<name>A0A127M777_9GAMM</name>
<comment type="similarity">
    <text evidence="1">Belongs to the sulfatase family.</text>
</comment>
<dbReference type="InterPro" id="IPR050738">
    <property type="entry name" value="Sulfatase"/>
</dbReference>
<organism evidence="8 9">
    <name type="scientific">Zhongshania aliphaticivorans</name>
    <dbReference type="NCBI Taxonomy" id="1470434"/>
    <lineage>
        <taxon>Bacteria</taxon>
        <taxon>Pseudomonadati</taxon>
        <taxon>Pseudomonadota</taxon>
        <taxon>Gammaproteobacteria</taxon>
        <taxon>Cellvibrionales</taxon>
        <taxon>Spongiibacteraceae</taxon>
        <taxon>Zhongshania</taxon>
    </lineage>
</organism>
<dbReference type="STRING" id="1470434.AZF00_12555"/>
<evidence type="ECO:0000256" key="3">
    <source>
        <dbReference type="ARBA" id="ARBA00022801"/>
    </source>
</evidence>
<dbReference type="KEGG" id="zal:AZF00_12555"/>
<accession>A0A127M777</accession>
<dbReference type="InterPro" id="IPR000917">
    <property type="entry name" value="Sulfatase_N"/>
</dbReference>
<dbReference type="CDD" id="cd16025">
    <property type="entry name" value="PAS_like"/>
    <property type="match status" value="1"/>
</dbReference>
<keyword evidence="5" id="KW-0472">Membrane</keyword>
<dbReference type="GO" id="GO:0046872">
    <property type="term" value="F:metal ion binding"/>
    <property type="evidence" value="ECO:0007669"/>
    <property type="project" value="UniProtKB-KW"/>
</dbReference>
<sequence>MKPARWPTNKLALAWLGLSFSIGIANARAAQIDELNSTAATTPPNIVLILADDLGFSDTAPYGSEIQTPTISALAEMGMQFTNYHTAANCAPSRAMLLTGVDSHRNGVPNIPETIPPEQKRHPHYQGTLDTKLLTIAEALQSAGYHTYMAGKWHLGNTPEQLPSQRGFERSFALGATGADNWEDKPYLPIYDRAEWFADGKEASLPDKFYSSEFLVDKAIEFIDSNIADAKPFFAYIPFQAVHIPVQAPQEFTDKYADAYHDGWQALREARQAKVKALGIVPMNSNMVQMSTMGDWDAQTEEQKRYQAKRMAVYAGMVDAMDFHIGRLVAHLKTIGEFDNTVFIFTSDNGSEATGHNNSRNLYGRALVKFLGYRNDYETLGLKGSMNTIGPSFASAAASPLAFYKFYAGEGGMRVPLIVAGKPLQLKQKTISTSFSFVTDITPTIIEIAGTEIASDAKKLIIGRSLLPHIKGEAETVYGPDDAVGYELGGNAALFRGDYKLVKINGKIADGQWHLYNIAEDPGETKDLSKAMPELRAAMLVQYQQYAKENQVLDMPAGYDHERQAIINGINARLPNLGLYASVISALVILLLTVRIFRTRRRQ</sequence>
<evidence type="ECO:0000256" key="6">
    <source>
        <dbReference type="SAM" id="SignalP"/>
    </source>
</evidence>
<keyword evidence="4" id="KW-0106">Calcium</keyword>
<dbReference type="Pfam" id="PF00884">
    <property type="entry name" value="Sulfatase"/>
    <property type="match status" value="1"/>
</dbReference>
<dbReference type="PANTHER" id="PTHR42693">
    <property type="entry name" value="ARYLSULFATASE FAMILY MEMBER"/>
    <property type="match status" value="1"/>
</dbReference>
<dbReference type="PROSITE" id="PS00149">
    <property type="entry name" value="SULFATASE_2"/>
    <property type="match status" value="1"/>
</dbReference>
<evidence type="ECO:0000313" key="8">
    <source>
        <dbReference type="EMBL" id="AMO69082.1"/>
    </source>
</evidence>
<keyword evidence="5" id="KW-1133">Transmembrane helix</keyword>
<dbReference type="Gene3D" id="3.30.1120.10">
    <property type="match status" value="1"/>
</dbReference>
<evidence type="ECO:0000256" key="4">
    <source>
        <dbReference type="ARBA" id="ARBA00022837"/>
    </source>
</evidence>
<dbReference type="GO" id="GO:0004065">
    <property type="term" value="F:arylsulfatase activity"/>
    <property type="evidence" value="ECO:0007669"/>
    <property type="project" value="TreeGrafter"/>
</dbReference>
<gene>
    <name evidence="8" type="ORF">AZF00_12555</name>
</gene>
<dbReference type="PANTHER" id="PTHR42693:SF33">
    <property type="entry name" value="ARYLSULFATASE"/>
    <property type="match status" value="1"/>
</dbReference>
<dbReference type="Gene3D" id="3.40.720.10">
    <property type="entry name" value="Alkaline Phosphatase, subunit A"/>
    <property type="match status" value="1"/>
</dbReference>
<feature type="chain" id="PRO_5007275106" evidence="6">
    <location>
        <begin position="28"/>
        <end position="603"/>
    </location>
</feature>
<feature type="signal peptide" evidence="6">
    <location>
        <begin position="1"/>
        <end position="27"/>
    </location>
</feature>
<feature type="transmembrane region" description="Helical" evidence="5">
    <location>
        <begin position="577"/>
        <end position="597"/>
    </location>
</feature>
<feature type="domain" description="Sulfatase N-terminal" evidence="7">
    <location>
        <begin position="44"/>
        <end position="450"/>
    </location>
</feature>
<dbReference type="RefSeq" id="WP_008248833.1">
    <property type="nucleotide sequence ID" value="NZ_CP014544.1"/>
</dbReference>
<dbReference type="Proteomes" id="UP000074119">
    <property type="component" value="Chromosome"/>
</dbReference>
<keyword evidence="6" id="KW-0732">Signal</keyword>
<dbReference type="InterPro" id="IPR017850">
    <property type="entry name" value="Alkaline_phosphatase_core_sf"/>
</dbReference>
<protein>
    <submittedName>
        <fullName evidence="8">Arylsulfatase</fullName>
    </submittedName>
</protein>
<keyword evidence="5" id="KW-0812">Transmembrane</keyword>
<evidence type="ECO:0000256" key="2">
    <source>
        <dbReference type="ARBA" id="ARBA00022723"/>
    </source>
</evidence>